<dbReference type="InterPro" id="IPR027385">
    <property type="entry name" value="Beta-barrel_OMP"/>
</dbReference>
<dbReference type="InterPro" id="IPR051692">
    <property type="entry name" value="OMP-like"/>
</dbReference>
<protein>
    <submittedName>
        <fullName evidence="8">Porin family protein</fullName>
    </submittedName>
</protein>
<dbReference type="Gene3D" id="2.40.160.20">
    <property type="match status" value="1"/>
</dbReference>
<organism evidence="8 9">
    <name type="scientific">Methylosinus sporium</name>
    <dbReference type="NCBI Taxonomy" id="428"/>
    <lineage>
        <taxon>Bacteria</taxon>
        <taxon>Pseudomonadati</taxon>
        <taxon>Pseudomonadota</taxon>
        <taxon>Alphaproteobacteria</taxon>
        <taxon>Hyphomicrobiales</taxon>
        <taxon>Methylocystaceae</taxon>
        <taxon>Methylosinus</taxon>
    </lineage>
</organism>
<dbReference type="PANTHER" id="PTHR34001">
    <property type="entry name" value="BLL7405 PROTEIN"/>
    <property type="match status" value="1"/>
</dbReference>
<reference evidence="8 9" key="1">
    <citation type="journal article" date="2018" name="Appl. Microbiol. Biotechnol.">
        <title>Co-cultivation of the strictly anaerobic methanogen Methanosarcina barkeri with aerobic methanotrophs in an oxygen-limited membrane bioreactor.</title>
        <authorList>
            <person name="In 't Zandt M.H."/>
            <person name="van den Bosch T.J.M."/>
            <person name="Rijkers R."/>
            <person name="van Kessel M.A.H.J."/>
            <person name="Jetten M.S.M."/>
            <person name="Welte C.U."/>
        </authorList>
    </citation>
    <scope>NUCLEOTIDE SEQUENCE [LARGE SCALE GENOMIC DNA]</scope>
    <source>
        <strain evidence="8 9">DSM 17706</strain>
    </source>
</reference>
<sequence>MNDRLRLIGALVGALAAGSAIAADLPSAKAPPAPLAAPAPAFSWQGFYVGAYAGALLGEGTFTYLRDTPIRGAGFLGGGTLGYNWQWTPTIVLGLEADFGYRGSQNAETVGWNTPSATETGVFGTFRGRAGYAFTRNWLIYGTAGLAYGSDFVPTAFTSQLPLTLGQLSTGTTVRAGWTAGAGVEYAWSDKITVKGEYLYTELADSGVAYSTNFGAVPLNVKSAGHIVRGGVNYHFATPAAAPPAPILTK</sequence>
<evidence type="ECO:0000256" key="1">
    <source>
        <dbReference type="ARBA" id="ARBA00004442"/>
    </source>
</evidence>
<evidence type="ECO:0000313" key="8">
    <source>
        <dbReference type="EMBL" id="PWB93660.1"/>
    </source>
</evidence>
<comment type="subcellular location">
    <subcellularLocation>
        <location evidence="1">Cell outer membrane</location>
    </subcellularLocation>
</comment>
<feature type="signal peptide" evidence="6">
    <location>
        <begin position="1"/>
        <end position="22"/>
    </location>
</feature>
<gene>
    <name evidence="8" type="ORF">C5689_11695</name>
</gene>
<evidence type="ECO:0000256" key="2">
    <source>
        <dbReference type="ARBA" id="ARBA00022729"/>
    </source>
</evidence>
<dbReference type="Proteomes" id="UP000245137">
    <property type="component" value="Unassembled WGS sequence"/>
</dbReference>
<dbReference type="OrthoDB" id="7916126at2"/>
<name>A0A2U1SPX0_METSR</name>
<dbReference type="PANTHER" id="PTHR34001:SF3">
    <property type="entry name" value="BLL7405 PROTEIN"/>
    <property type="match status" value="1"/>
</dbReference>
<evidence type="ECO:0000256" key="3">
    <source>
        <dbReference type="ARBA" id="ARBA00023136"/>
    </source>
</evidence>
<dbReference type="GO" id="GO:0009279">
    <property type="term" value="C:cell outer membrane"/>
    <property type="evidence" value="ECO:0007669"/>
    <property type="project" value="UniProtKB-SubCell"/>
</dbReference>
<evidence type="ECO:0000313" key="9">
    <source>
        <dbReference type="Proteomes" id="UP000245137"/>
    </source>
</evidence>
<dbReference type="Pfam" id="PF13505">
    <property type="entry name" value="OMP_b-brl"/>
    <property type="match status" value="1"/>
</dbReference>
<evidence type="ECO:0000256" key="4">
    <source>
        <dbReference type="ARBA" id="ARBA00023237"/>
    </source>
</evidence>
<proteinExistence type="inferred from homology"/>
<accession>A0A2U1SPX0</accession>
<keyword evidence="2 6" id="KW-0732">Signal</keyword>
<keyword evidence="4" id="KW-0998">Cell outer membrane</keyword>
<keyword evidence="9" id="KW-1185">Reference proteome</keyword>
<evidence type="ECO:0000256" key="6">
    <source>
        <dbReference type="SAM" id="SignalP"/>
    </source>
</evidence>
<dbReference type="EMBL" id="PUIV01000017">
    <property type="protein sequence ID" value="PWB93660.1"/>
    <property type="molecule type" value="Genomic_DNA"/>
</dbReference>
<comment type="similarity">
    <text evidence="5">Belongs to the Omp25/RopB family.</text>
</comment>
<comment type="caution">
    <text evidence="8">The sequence shown here is derived from an EMBL/GenBank/DDBJ whole genome shotgun (WGS) entry which is preliminary data.</text>
</comment>
<feature type="domain" description="Outer membrane protein beta-barrel" evidence="7">
    <location>
        <begin position="36"/>
        <end position="213"/>
    </location>
</feature>
<feature type="chain" id="PRO_5015607162" evidence="6">
    <location>
        <begin position="23"/>
        <end position="250"/>
    </location>
</feature>
<dbReference type="AlphaFoldDB" id="A0A2U1SPX0"/>
<dbReference type="InterPro" id="IPR011250">
    <property type="entry name" value="OMP/PagP_B-barrel"/>
</dbReference>
<evidence type="ECO:0000259" key="7">
    <source>
        <dbReference type="Pfam" id="PF13505"/>
    </source>
</evidence>
<dbReference type="SUPFAM" id="SSF56925">
    <property type="entry name" value="OMPA-like"/>
    <property type="match status" value="1"/>
</dbReference>
<keyword evidence="3" id="KW-0472">Membrane</keyword>
<evidence type="ECO:0000256" key="5">
    <source>
        <dbReference type="ARBA" id="ARBA00038306"/>
    </source>
</evidence>